<dbReference type="Proteomes" id="UP000032541">
    <property type="component" value="Unassembled WGS sequence"/>
</dbReference>
<comment type="caution">
    <text evidence="1">The sequence shown here is derived from an EMBL/GenBank/DDBJ whole genome shotgun (WGS) entry which is preliminary data.</text>
</comment>
<dbReference type="InterPro" id="IPR008767">
    <property type="entry name" value="Phage_SPP1_head-tail_adaptor"/>
</dbReference>
<dbReference type="RefSeq" id="WP_045166490.1">
    <property type="nucleotide sequence ID" value="NZ_ATMK01000001.1"/>
</dbReference>
<gene>
    <name evidence="1" type="ORF">M573_101064</name>
</gene>
<protein>
    <recommendedName>
        <fullName evidence="3">Head-tail adaptor protein</fullName>
    </recommendedName>
</protein>
<dbReference type="AlphaFoldDB" id="A0AAP0YZN8"/>
<accession>A0AAP0YZN8</accession>
<reference evidence="1 2" key="1">
    <citation type="journal article" date="2015" name="BMC Genomics">
        <title>Comparative genome analysis of Prevotella intermedia strain isolated from infected root canal reveals features related to pathogenicity and adaptation.</title>
        <authorList>
            <person name="Ruan Y."/>
            <person name="Shen L."/>
            <person name="Zou Y."/>
            <person name="Qi Z."/>
            <person name="Yin J."/>
            <person name="Jiang J."/>
            <person name="Guo L."/>
            <person name="He L."/>
            <person name="Chen Z."/>
            <person name="Tang Z."/>
            <person name="Qin S."/>
        </authorList>
    </citation>
    <scope>NUCLEOTIDE SEQUENCE [LARGE SCALE GENOMIC DNA]</scope>
    <source>
        <strain evidence="1 2">ZT</strain>
    </source>
</reference>
<dbReference type="Gene3D" id="2.40.10.270">
    <property type="entry name" value="Bacteriophage SPP1 head-tail adaptor protein"/>
    <property type="match status" value="1"/>
</dbReference>
<evidence type="ECO:0000313" key="1">
    <source>
        <dbReference type="EMBL" id="KJJ88141.1"/>
    </source>
</evidence>
<dbReference type="Pfam" id="PF05521">
    <property type="entry name" value="Phage_HCP"/>
    <property type="match status" value="1"/>
</dbReference>
<sequence length="106" mass="12393">MRAGLLTEKILIYRTDLIQGEDGATNNIHTFITSTKAQVDSKAGDRTIVNDEVIYPFRVTFTVWRYVDIKEYTDNIMWDNTKYRVLSVMEDKANNRKIIETEKVNE</sequence>
<name>A0AAP0YZN8_PREIN</name>
<dbReference type="InterPro" id="IPR038666">
    <property type="entry name" value="SSP1_head-tail_sf"/>
</dbReference>
<evidence type="ECO:0008006" key="3">
    <source>
        <dbReference type="Google" id="ProtNLM"/>
    </source>
</evidence>
<organism evidence="1 2">
    <name type="scientific">Prevotella intermedia ZT</name>
    <dbReference type="NCBI Taxonomy" id="1347790"/>
    <lineage>
        <taxon>Bacteria</taxon>
        <taxon>Pseudomonadati</taxon>
        <taxon>Bacteroidota</taxon>
        <taxon>Bacteroidia</taxon>
        <taxon>Bacteroidales</taxon>
        <taxon>Prevotellaceae</taxon>
        <taxon>Prevotella</taxon>
    </lineage>
</organism>
<dbReference type="EMBL" id="ATMK01000001">
    <property type="protein sequence ID" value="KJJ88141.1"/>
    <property type="molecule type" value="Genomic_DNA"/>
</dbReference>
<proteinExistence type="predicted"/>
<evidence type="ECO:0000313" key="2">
    <source>
        <dbReference type="Proteomes" id="UP000032541"/>
    </source>
</evidence>